<feature type="transmembrane region" description="Helical" evidence="1">
    <location>
        <begin position="126"/>
        <end position="150"/>
    </location>
</feature>
<protein>
    <submittedName>
        <fullName evidence="2">Uncharacterized protein</fullName>
    </submittedName>
</protein>
<feature type="transmembrane region" description="Helical" evidence="1">
    <location>
        <begin position="56"/>
        <end position="74"/>
    </location>
</feature>
<feature type="transmembrane region" description="Helical" evidence="1">
    <location>
        <begin position="12"/>
        <end position="36"/>
    </location>
</feature>
<dbReference type="VEuPathDB" id="TrichDB:TVAGG3_0387520"/>
<sequence>MINLPFLKWPAVAFWLSIVFGASGILSGFAVTLIASYLDYTLPSVTDAIDDDNSRIIVLIFMGLTAPFLIGASYKTRTFIGKSSKKALQAQLKIISILDPIHLVSCIVMPASYILMYLIGWEKHPVLHNILISAFSVSQLGFQVTTDMIYAVSTDTMIKVAWVTDIIHASFFCGAVLFKFLNIVTKDSDFCHSIFVVCQLVIFILGFFKLIFTGIVVLGARFIDSNFEILKKEKQTIFDENYGMA</sequence>
<dbReference type="SMR" id="A2FMX4"/>
<dbReference type="InParanoid" id="A2FMX4"/>
<dbReference type="KEGG" id="tva:4751467"/>
<organism evidence="2 3">
    <name type="scientific">Trichomonas vaginalis (strain ATCC PRA-98 / G3)</name>
    <dbReference type="NCBI Taxonomy" id="412133"/>
    <lineage>
        <taxon>Eukaryota</taxon>
        <taxon>Metamonada</taxon>
        <taxon>Parabasalia</taxon>
        <taxon>Trichomonadida</taxon>
        <taxon>Trichomonadidae</taxon>
        <taxon>Trichomonas</taxon>
    </lineage>
</organism>
<evidence type="ECO:0000313" key="2">
    <source>
        <dbReference type="EMBL" id="EAX93742.1"/>
    </source>
</evidence>
<dbReference type="VEuPathDB" id="TrichDB:TVAG_455120"/>
<evidence type="ECO:0000256" key="1">
    <source>
        <dbReference type="SAM" id="Phobius"/>
    </source>
</evidence>
<keyword evidence="3" id="KW-1185">Reference proteome</keyword>
<reference evidence="2" key="2">
    <citation type="journal article" date="2007" name="Science">
        <title>Draft genome sequence of the sexually transmitted pathogen Trichomonas vaginalis.</title>
        <authorList>
            <person name="Carlton J.M."/>
            <person name="Hirt R.P."/>
            <person name="Silva J.C."/>
            <person name="Delcher A.L."/>
            <person name="Schatz M."/>
            <person name="Zhao Q."/>
            <person name="Wortman J.R."/>
            <person name="Bidwell S.L."/>
            <person name="Alsmark U.C.M."/>
            <person name="Besteiro S."/>
            <person name="Sicheritz-Ponten T."/>
            <person name="Noel C.J."/>
            <person name="Dacks J.B."/>
            <person name="Foster P.G."/>
            <person name="Simillion C."/>
            <person name="Van de Peer Y."/>
            <person name="Miranda-Saavedra D."/>
            <person name="Barton G.J."/>
            <person name="Westrop G.D."/>
            <person name="Mueller S."/>
            <person name="Dessi D."/>
            <person name="Fiori P.L."/>
            <person name="Ren Q."/>
            <person name="Paulsen I."/>
            <person name="Zhang H."/>
            <person name="Bastida-Corcuera F.D."/>
            <person name="Simoes-Barbosa A."/>
            <person name="Brown M.T."/>
            <person name="Hayes R.D."/>
            <person name="Mukherjee M."/>
            <person name="Okumura C.Y."/>
            <person name="Schneider R."/>
            <person name="Smith A.J."/>
            <person name="Vanacova S."/>
            <person name="Villalvazo M."/>
            <person name="Haas B.J."/>
            <person name="Pertea M."/>
            <person name="Feldblyum T.V."/>
            <person name="Utterback T.R."/>
            <person name="Shu C.L."/>
            <person name="Osoegawa K."/>
            <person name="de Jong P.J."/>
            <person name="Hrdy I."/>
            <person name="Horvathova L."/>
            <person name="Zubacova Z."/>
            <person name="Dolezal P."/>
            <person name="Malik S.B."/>
            <person name="Logsdon J.M. Jr."/>
            <person name="Henze K."/>
            <person name="Gupta A."/>
            <person name="Wang C.C."/>
            <person name="Dunne R.L."/>
            <person name="Upcroft J.A."/>
            <person name="Upcroft P."/>
            <person name="White O."/>
            <person name="Salzberg S.L."/>
            <person name="Tang P."/>
            <person name="Chiu C.-H."/>
            <person name="Lee Y.-S."/>
            <person name="Embley T.M."/>
            <person name="Coombs G.H."/>
            <person name="Mottram J.C."/>
            <person name="Tachezy J."/>
            <person name="Fraser-Liggett C.M."/>
            <person name="Johnson P.J."/>
        </authorList>
    </citation>
    <scope>NUCLEOTIDE SEQUENCE [LARGE SCALE GENOMIC DNA]</scope>
    <source>
        <strain evidence="2">G3</strain>
    </source>
</reference>
<feature type="transmembrane region" description="Helical" evidence="1">
    <location>
        <begin position="95"/>
        <end position="120"/>
    </location>
</feature>
<name>A2FMX4_TRIV3</name>
<dbReference type="EMBL" id="DS113894">
    <property type="protein sequence ID" value="EAX93742.1"/>
    <property type="molecule type" value="Genomic_DNA"/>
</dbReference>
<feature type="transmembrane region" description="Helical" evidence="1">
    <location>
        <begin position="162"/>
        <end position="181"/>
    </location>
</feature>
<evidence type="ECO:0000313" key="3">
    <source>
        <dbReference type="Proteomes" id="UP000001542"/>
    </source>
</evidence>
<keyword evidence="1" id="KW-0472">Membrane</keyword>
<dbReference type="AlphaFoldDB" id="A2FMX4"/>
<dbReference type="Proteomes" id="UP000001542">
    <property type="component" value="Unassembled WGS sequence"/>
</dbReference>
<feature type="transmembrane region" description="Helical" evidence="1">
    <location>
        <begin position="193"/>
        <end position="223"/>
    </location>
</feature>
<dbReference type="RefSeq" id="XP_001306672.1">
    <property type="nucleotide sequence ID" value="XM_001306671.1"/>
</dbReference>
<keyword evidence="1" id="KW-0812">Transmembrane</keyword>
<accession>A2FMX4</accession>
<gene>
    <name evidence="2" type="ORF">TVAG_455120</name>
</gene>
<proteinExistence type="predicted"/>
<reference evidence="2" key="1">
    <citation type="submission" date="2006-10" db="EMBL/GenBank/DDBJ databases">
        <authorList>
            <person name="Amadeo P."/>
            <person name="Zhao Q."/>
            <person name="Wortman J."/>
            <person name="Fraser-Liggett C."/>
            <person name="Carlton J."/>
        </authorList>
    </citation>
    <scope>NUCLEOTIDE SEQUENCE</scope>
    <source>
        <strain evidence="2">G3</strain>
    </source>
</reference>
<keyword evidence="1" id="KW-1133">Transmembrane helix</keyword>